<feature type="region of interest" description="Disordered" evidence="1">
    <location>
        <begin position="355"/>
        <end position="375"/>
    </location>
</feature>
<feature type="region of interest" description="Disordered" evidence="1">
    <location>
        <begin position="270"/>
        <end position="289"/>
    </location>
</feature>
<dbReference type="PANTHER" id="PTHR47331">
    <property type="entry name" value="PHD-TYPE DOMAIN-CONTAINING PROTEIN"/>
    <property type="match status" value="1"/>
</dbReference>
<dbReference type="PANTHER" id="PTHR47331:SF1">
    <property type="entry name" value="GAG-LIKE PROTEIN"/>
    <property type="match status" value="1"/>
</dbReference>
<dbReference type="InterPro" id="IPR043502">
    <property type="entry name" value="DNA/RNA_pol_sf"/>
</dbReference>
<evidence type="ECO:0000256" key="1">
    <source>
        <dbReference type="SAM" id="MobiDB-lite"/>
    </source>
</evidence>
<dbReference type="SUPFAM" id="SSF56672">
    <property type="entry name" value="DNA/RNA polymerases"/>
    <property type="match status" value="1"/>
</dbReference>
<organism evidence="3 4">
    <name type="scientific">Heterorhabditis bacteriophora</name>
    <name type="common">Entomopathogenic nematode worm</name>
    <dbReference type="NCBI Taxonomy" id="37862"/>
    <lineage>
        <taxon>Eukaryota</taxon>
        <taxon>Metazoa</taxon>
        <taxon>Ecdysozoa</taxon>
        <taxon>Nematoda</taxon>
        <taxon>Chromadorea</taxon>
        <taxon>Rhabditida</taxon>
        <taxon>Rhabditina</taxon>
        <taxon>Rhabditomorpha</taxon>
        <taxon>Strongyloidea</taxon>
        <taxon>Heterorhabditidae</taxon>
        <taxon>Heterorhabditis</taxon>
    </lineage>
</organism>
<reference evidence="4" key="1">
    <citation type="submission" date="2016-11" db="UniProtKB">
        <authorList>
            <consortium name="WormBaseParasite"/>
        </authorList>
    </citation>
    <scope>IDENTIFICATION</scope>
</reference>
<feature type="domain" description="DUF1758" evidence="2">
    <location>
        <begin position="423"/>
        <end position="571"/>
    </location>
</feature>
<protein>
    <submittedName>
        <fullName evidence="4">DUF1758 domain-containing protein</fullName>
    </submittedName>
</protein>
<keyword evidence="3" id="KW-1185">Reference proteome</keyword>
<dbReference type="Pfam" id="PF03564">
    <property type="entry name" value="DUF1759"/>
    <property type="match status" value="1"/>
</dbReference>
<dbReference type="AlphaFoldDB" id="A0A1I7X0J4"/>
<dbReference type="InterPro" id="IPR008737">
    <property type="entry name" value="DUF1758"/>
</dbReference>
<sequence>MATQFKYRKGELSTASSAVKKWLNTSEQWEEIVFPSDSSNIFAMSQAIQKDITRGAAELDNVKDALDRLTKAYDEVEGTTCSDDDQVNRLISGADALYHEARERLISRFSGTVMRPTEERSTGSIAPTPKLADIPLPKFNGKIWEWESFWQAFETNVHNQNLTEYQKFRYLNEALLGDAKSTINRFQLVEDNYAKAIAALKKKYGDKESVIFELNNLLKQSSARGKGESMDNRLILRKKETLTSTSPWNMETMLEVLEEVISAEEKLEKEETISESQQMKSYQHRGNFPTNKVRTNAEVQKEFACPSCLQPGKEFLKKNNMCLNCGARNHRVYECKSNGCRNCNKRHHTSICFRSTSQSSPEKPTTYGKPKLGSRTTSHNHWWQETYSTHKIPTKIRKDRVSLLVGTAKTLNTKEKRLQEVDILLDTGSEVSFIDSNLAKSLELPILAETDLILHKFGSNHSERQPSRVTTIHIFDKDGTQHRLQLYTSDIITSPLEGAILSTNDRQFIADHNIDLAITKPRKHVQPQILLGCDQLWSLLSYNGSHIVLPSGLRLIPSMLGHLVTGLQYDEAEKLAHVNTLVSHQHDNDEREMWERFWMMDSSGINEFHGPDTIERNITNEQVWKQFRETIQLRKDGYYVRLPWKDNHPPLPDNRAIAMKRLVSVLKSHKSDSWTMKEYDKTFKDQLSQGIIEEVDEDSPTNGILHYIPHQAVITPQKETTKLRVVFDASAHYKGCPSLNEVIHQGPLIMPELYGMLLRFRIPTYAIIADVEKAFLQVRLQEADRDATRCLWIREISKPPKGSNIVAYRFTRVTSGINASPFLLAYYSNPRDPTKLIRR</sequence>
<proteinExistence type="predicted"/>
<evidence type="ECO:0000259" key="2">
    <source>
        <dbReference type="Pfam" id="PF05585"/>
    </source>
</evidence>
<dbReference type="WBParaSite" id="Hba_10962">
    <property type="protein sequence ID" value="Hba_10962"/>
    <property type="gene ID" value="Hba_10962"/>
</dbReference>
<dbReference type="InterPro" id="IPR005312">
    <property type="entry name" value="DUF1759"/>
</dbReference>
<name>A0A1I7X0J4_HETBA</name>
<evidence type="ECO:0000313" key="3">
    <source>
        <dbReference type="Proteomes" id="UP000095283"/>
    </source>
</evidence>
<accession>A0A1I7X0J4</accession>
<dbReference type="Pfam" id="PF05585">
    <property type="entry name" value="DUF1758"/>
    <property type="match status" value="1"/>
</dbReference>
<dbReference type="Proteomes" id="UP000095283">
    <property type="component" value="Unplaced"/>
</dbReference>
<evidence type="ECO:0000313" key="4">
    <source>
        <dbReference type="WBParaSite" id="Hba_10962"/>
    </source>
</evidence>